<reference evidence="1 2" key="1">
    <citation type="journal article" date="2015" name="Sci. Rep.">
        <title>Chromosome-level genome map provides insights into diverse defense mechanisms in the medicinal fungus Ganoderma sinense.</title>
        <authorList>
            <person name="Zhu Y."/>
            <person name="Xu J."/>
            <person name="Sun C."/>
            <person name="Zhou S."/>
            <person name="Xu H."/>
            <person name="Nelson D.R."/>
            <person name="Qian J."/>
            <person name="Song J."/>
            <person name="Luo H."/>
            <person name="Xiang L."/>
            <person name="Li Y."/>
            <person name="Xu Z."/>
            <person name="Ji A."/>
            <person name="Wang L."/>
            <person name="Lu S."/>
            <person name="Hayward A."/>
            <person name="Sun W."/>
            <person name="Li X."/>
            <person name="Schwartz D.C."/>
            <person name="Wang Y."/>
            <person name="Chen S."/>
        </authorList>
    </citation>
    <scope>NUCLEOTIDE SEQUENCE [LARGE SCALE GENOMIC DNA]</scope>
    <source>
        <strain evidence="1 2">ZZ0214-1</strain>
    </source>
</reference>
<evidence type="ECO:0000313" key="2">
    <source>
        <dbReference type="Proteomes" id="UP000230002"/>
    </source>
</evidence>
<dbReference type="Proteomes" id="UP000230002">
    <property type="component" value="Unassembled WGS sequence"/>
</dbReference>
<organism evidence="1 2">
    <name type="scientific">Ganoderma sinense ZZ0214-1</name>
    <dbReference type="NCBI Taxonomy" id="1077348"/>
    <lineage>
        <taxon>Eukaryota</taxon>
        <taxon>Fungi</taxon>
        <taxon>Dikarya</taxon>
        <taxon>Basidiomycota</taxon>
        <taxon>Agaricomycotina</taxon>
        <taxon>Agaricomycetes</taxon>
        <taxon>Polyporales</taxon>
        <taxon>Polyporaceae</taxon>
        <taxon>Ganoderma</taxon>
    </lineage>
</organism>
<dbReference type="EMBL" id="AYKW01000010">
    <property type="protein sequence ID" value="PIL32689.1"/>
    <property type="molecule type" value="Genomic_DNA"/>
</dbReference>
<protein>
    <submittedName>
        <fullName evidence="1">Uncharacterized protein</fullName>
    </submittedName>
</protein>
<evidence type="ECO:0000313" key="1">
    <source>
        <dbReference type="EMBL" id="PIL32689.1"/>
    </source>
</evidence>
<gene>
    <name evidence="1" type="ORF">GSI_05394</name>
</gene>
<proteinExistence type="predicted"/>
<name>A0A2G8SG00_9APHY</name>
<dbReference type="AlphaFoldDB" id="A0A2G8SG00"/>
<accession>A0A2G8SG00</accession>
<sequence>MDLMIQEAKCEIVKLKKKIVSMHERLDHKEHVAHANRVQVNKWFNSLHLRLRALLDYFGIPAPAEDALWRNAPDGMEEWDSS</sequence>
<keyword evidence="2" id="KW-1185">Reference proteome</keyword>
<comment type="caution">
    <text evidence="1">The sequence shown here is derived from an EMBL/GenBank/DDBJ whole genome shotgun (WGS) entry which is preliminary data.</text>
</comment>